<dbReference type="EMBL" id="PEDP01001151">
    <property type="protein sequence ID" value="POS84154.1"/>
    <property type="molecule type" value="Genomic_DNA"/>
</dbReference>
<proteinExistence type="predicted"/>
<dbReference type="InterPro" id="IPR001876">
    <property type="entry name" value="Znf_RanBP2"/>
</dbReference>
<dbReference type="PROSITE" id="PS51397">
    <property type="entry name" value="WLM"/>
    <property type="match status" value="1"/>
</dbReference>
<evidence type="ECO:0000256" key="4">
    <source>
        <dbReference type="PROSITE-ProRule" id="PRU00322"/>
    </source>
</evidence>
<name>A0A2S4PQ69_9PEZI</name>
<organism evidence="7 8">
    <name type="scientific">Erysiphe pulchra</name>
    <dbReference type="NCBI Taxonomy" id="225359"/>
    <lineage>
        <taxon>Eukaryota</taxon>
        <taxon>Fungi</taxon>
        <taxon>Dikarya</taxon>
        <taxon>Ascomycota</taxon>
        <taxon>Pezizomycotina</taxon>
        <taxon>Leotiomycetes</taxon>
        <taxon>Erysiphales</taxon>
        <taxon>Erysiphaceae</taxon>
        <taxon>Erysiphe</taxon>
    </lineage>
</organism>
<feature type="domain" description="RanBP2-type" evidence="5">
    <location>
        <begin position="299"/>
        <end position="330"/>
    </location>
</feature>
<keyword evidence="3" id="KW-0862">Zinc</keyword>
<keyword evidence="8" id="KW-1185">Reference proteome</keyword>
<evidence type="ECO:0000313" key="7">
    <source>
        <dbReference type="EMBL" id="POS84154.1"/>
    </source>
</evidence>
<evidence type="ECO:0000259" key="6">
    <source>
        <dbReference type="PROSITE" id="PS51397"/>
    </source>
</evidence>
<accession>A0A2S4PQ69</accession>
<dbReference type="AlphaFoldDB" id="A0A2S4PQ69"/>
<protein>
    <recommendedName>
        <fullName evidence="9">WLM domain-containing protein</fullName>
    </recommendedName>
</protein>
<dbReference type="STRING" id="225359.A0A2S4PQ69"/>
<keyword evidence="2 4" id="KW-0863">Zinc-finger</keyword>
<dbReference type="Gene3D" id="2.30.30.380">
    <property type="entry name" value="Zn-finger domain of Sec23/24"/>
    <property type="match status" value="1"/>
</dbReference>
<reference evidence="7 8" key="1">
    <citation type="submission" date="2017-10" db="EMBL/GenBank/DDBJ databases">
        <title>Development of genomic resources for the powdery mildew, Erysiphe pulchra.</title>
        <authorList>
            <person name="Wadl P.A."/>
            <person name="Mack B.M."/>
            <person name="Moore G."/>
            <person name="Beltz S.B."/>
        </authorList>
    </citation>
    <scope>NUCLEOTIDE SEQUENCE [LARGE SCALE GENOMIC DNA]</scope>
    <source>
        <strain evidence="7">Cflorida</strain>
    </source>
</reference>
<evidence type="ECO:0000259" key="5">
    <source>
        <dbReference type="PROSITE" id="PS50199"/>
    </source>
</evidence>
<evidence type="ECO:0000256" key="2">
    <source>
        <dbReference type="ARBA" id="ARBA00022771"/>
    </source>
</evidence>
<dbReference type="InterPro" id="IPR013536">
    <property type="entry name" value="WLM_dom"/>
</dbReference>
<dbReference type="Proteomes" id="UP000237438">
    <property type="component" value="Unassembled WGS sequence"/>
</dbReference>
<evidence type="ECO:0008006" key="9">
    <source>
        <dbReference type="Google" id="ProtNLM"/>
    </source>
</evidence>
<dbReference type="PANTHER" id="PTHR46622">
    <property type="entry name" value="DNA-DEPENDENT METALLOPROTEASE WSS1"/>
    <property type="match status" value="1"/>
</dbReference>
<dbReference type="GO" id="GO:0006281">
    <property type="term" value="P:DNA repair"/>
    <property type="evidence" value="ECO:0007669"/>
    <property type="project" value="TreeGrafter"/>
</dbReference>
<comment type="caution">
    <text evidence="7">The sequence shown here is derived from an EMBL/GenBank/DDBJ whole genome shotgun (WGS) entry which is preliminary data.</text>
</comment>
<dbReference type="InterPro" id="IPR053000">
    <property type="entry name" value="WSS1-like_metalloprotease"/>
</dbReference>
<sequence>MNQDPLFLRYAHLDKLPREKEAIFMLKKVASLVKPIMRARSWRVGTLTEFYPEQHNLLGLNYSQGDKICLRLRCAGNQNQFLPIENVIDTMLHELCHIVHGPHDEKFHALWNQLRAEFEALVRKGHTGEGFLSEGHRLGGRKMGPGLNPREIARRAAAAAEQRQMRARNSYHSFNNAAMPVISDMRNFVLGALQRRGTILNGCGRMINNAREIEMLTTQATRNGFTSKAEEDQANERAISQALWELVQEDLSKKSGNSAGASYRRQQHTRNTFNIMQPAQINSWGPSRVLTRNYNENWQNAIFEWPCPTCTLQNPMSFLACGACNLKRPSEISRSFTNT</sequence>
<dbReference type="OrthoDB" id="261960at2759"/>
<keyword evidence="1" id="KW-0479">Metal-binding</keyword>
<evidence type="ECO:0000256" key="3">
    <source>
        <dbReference type="ARBA" id="ARBA00022833"/>
    </source>
</evidence>
<dbReference type="PROSITE" id="PS50199">
    <property type="entry name" value="ZF_RANBP2_2"/>
    <property type="match status" value="1"/>
</dbReference>
<dbReference type="PROSITE" id="PS01358">
    <property type="entry name" value="ZF_RANBP2_1"/>
    <property type="match status" value="1"/>
</dbReference>
<dbReference type="Pfam" id="PF08325">
    <property type="entry name" value="WLM"/>
    <property type="match status" value="1"/>
</dbReference>
<evidence type="ECO:0000313" key="8">
    <source>
        <dbReference type="Proteomes" id="UP000237438"/>
    </source>
</evidence>
<dbReference type="PANTHER" id="PTHR46622:SF1">
    <property type="entry name" value="DNA-DEPENDENT METALLOPROTEASE WSS1"/>
    <property type="match status" value="1"/>
</dbReference>
<dbReference type="GO" id="GO:0008237">
    <property type="term" value="F:metallopeptidase activity"/>
    <property type="evidence" value="ECO:0007669"/>
    <property type="project" value="TreeGrafter"/>
</dbReference>
<dbReference type="GO" id="GO:0008270">
    <property type="term" value="F:zinc ion binding"/>
    <property type="evidence" value="ECO:0007669"/>
    <property type="project" value="UniProtKB-KW"/>
</dbReference>
<gene>
    <name evidence="7" type="ORF">EPUL_004419</name>
</gene>
<evidence type="ECO:0000256" key="1">
    <source>
        <dbReference type="ARBA" id="ARBA00022723"/>
    </source>
</evidence>
<feature type="domain" description="WLM" evidence="6">
    <location>
        <begin position="1"/>
        <end position="175"/>
    </location>
</feature>
<dbReference type="GO" id="GO:0005634">
    <property type="term" value="C:nucleus"/>
    <property type="evidence" value="ECO:0007669"/>
    <property type="project" value="TreeGrafter"/>
</dbReference>